<dbReference type="GO" id="GO:0016747">
    <property type="term" value="F:acyltransferase activity, transferring groups other than amino-acyl groups"/>
    <property type="evidence" value="ECO:0007669"/>
    <property type="project" value="InterPro"/>
</dbReference>
<evidence type="ECO:0000313" key="4">
    <source>
        <dbReference type="Proteomes" id="UP000076587"/>
    </source>
</evidence>
<name>A0A167CPU8_9GAMM</name>
<feature type="transmembrane region" description="Helical" evidence="1">
    <location>
        <begin position="185"/>
        <end position="205"/>
    </location>
</feature>
<proteinExistence type="predicted"/>
<gene>
    <name evidence="3" type="ORF">N482_01390</name>
</gene>
<feature type="transmembrane region" description="Helical" evidence="1">
    <location>
        <begin position="89"/>
        <end position="110"/>
    </location>
</feature>
<feature type="transmembrane region" description="Helical" evidence="1">
    <location>
        <begin position="253"/>
        <end position="274"/>
    </location>
</feature>
<evidence type="ECO:0000313" key="3">
    <source>
        <dbReference type="EMBL" id="KZN47920.1"/>
    </source>
</evidence>
<feature type="transmembrane region" description="Helical" evidence="1">
    <location>
        <begin position="225"/>
        <end position="241"/>
    </location>
</feature>
<evidence type="ECO:0000256" key="1">
    <source>
        <dbReference type="SAM" id="Phobius"/>
    </source>
</evidence>
<feature type="transmembrane region" description="Helical" evidence="1">
    <location>
        <begin position="59"/>
        <end position="77"/>
    </location>
</feature>
<dbReference type="EMBL" id="AUXT01000150">
    <property type="protein sequence ID" value="KZN47920.1"/>
    <property type="molecule type" value="Genomic_DNA"/>
</dbReference>
<dbReference type="OrthoDB" id="9809782at2"/>
<protein>
    <recommendedName>
        <fullName evidence="2">Acyltransferase 3 domain-containing protein</fullName>
    </recommendedName>
</protein>
<reference evidence="3 4" key="1">
    <citation type="submission" date="2013-07" db="EMBL/GenBank/DDBJ databases">
        <title>Comparative Genomic and Metabolomic Analysis of Twelve Strains of Pseudoalteromonas luteoviolacea.</title>
        <authorList>
            <person name="Vynne N.G."/>
            <person name="Mansson M."/>
            <person name="Gram L."/>
        </authorList>
    </citation>
    <scope>NUCLEOTIDE SEQUENCE [LARGE SCALE GENOMIC DNA]</scope>
    <source>
        <strain evidence="3 4">NCIMB 1942</strain>
    </source>
</reference>
<feature type="domain" description="Acyltransferase 3" evidence="2">
    <location>
        <begin position="11"/>
        <end position="368"/>
    </location>
</feature>
<dbReference type="PANTHER" id="PTHR36927">
    <property type="entry name" value="BLR4337 PROTEIN"/>
    <property type="match status" value="1"/>
</dbReference>
<feature type="transmembrane region" description="Helical" evidence="1">
    <location>
        <begin position="355"/>
        <end position="372"/>
    </location>
</feature>
<dbReference type="RefSeq" id="WP_063376798.1">
    <property type="nucleotide sequence ID" value="NZ_AUXT01000150.1"/>
</dbReference>
<keyword evidence="1" id="KW-0812">Transmembrane</keyword>
<feature type="transmembrane region" description="Helical" evidence="1">
    <location>
        <begin position="286"/>
        <end position="308"/>
    </location>
</feature>
<dbReference type="Proteomes" id="UP000076587">
    <property type="component" value="Unassembled WGS sequence"/>
</dbReference>
<feature type="transmembrane region" description="Helical" evidence="1">
    <location>
        <begin position="152"/>
        <end position="173"/>
    </location>
</feature>
<evidence type="ECO:0000259" key="2">
    <source>
        <dbReference type="Pfam" id="PF01757"/>
    </source>
</evidence>
<organism evidence="3 4">
    <name type="scientific">Pseudoalteromonas luteoviolacea NCIMB 1942</name>
    <dbReference type="NCBI Taxonomy" id="1365253"/>
    <lineage>
        <taxon>Bacteria</taxon>
        <taxon>Pseudomonadati</taxon>
        <taxon>Pseudomonadota</taxon>
        <taxon>Gammaproteobacteria</taxon>
        <taxon>Alteromonadales</taxon>
        <taxon>Pseudoalteromonadaceae</taxon>
        <taxon>Pseudoalteromonas</taxon>
    </lineage>
</organism>
<comment type="caution">
    <text evidence="3">The sequence shown here is derived from an EMBL/GenBank/DDBJ whole genome shotgun (WGS) entry which is preliminary data.</text>
</comment>
<accession>A0A167CPU8</accession>
<feature type="transmembrane region" description="Helical" evidence="1">
    <location>
        <begin position="12"/>
        <end position="34"/>
    </location>
</feature>
<dbReference type="Pfam" id="PF01757">
    <property type="entry name" value="Acyl_transf_3"/>
    <property type="match status" value="1"/>
</dbReference>
<dbReference type="PANTHER" id="PTHR36927:SF3">
    <property type="entry name" value="GLUCANS BIOSYNTHESIS PROTEIN C"/>
    <property type="match status" value="1"/>
</dbReference>
<feature type="transmembrane region" description="Helical" evidence="1">
    <location>
        <begin position="320"/>
        <end position="343"/>
    </location>
</feature>
<keyword evidence="1" id="KW-1133">Transmembrane helix</keyword>
<dbReference type="InterPro" id="IPR002656">
    <property type="entry name" value="Acyl_transf_3_dom"/>
</dbReference>
<keyword evidence="1" id="KW-0472">Membrane</keyword>
<dbReference type="PATRIC" id="fig|1365253.3.peg.2068"/>
<dbReference type="InterPro" id="IPR050623">
    <property type="entry name" value="Glucan_succinyl_AcylTrfase"/>
</dbReference>
<sequence>MTNSQFSRQWDLDWLRVLVFGVLILYHVGMYYVADWDWHIKSAYTSELLQNFMLLSNQWRMSLLFFISGIVLAFCHQRMSTWQLIKAKTLRLFVPLLFGMYVVVAPQMYIEMLDQGLITMSFFDFWLAYINPNTPLLAQYQSEIGLLTWNHLWFLAYLWVYCFLLLVLTRIVPLRPLLSALEAKLSAAVALGVAIVTLFVVWMMLRQTYPSTHGLIDDWYNHGKYFSVFLMGYIFALLPHLKASVVKNRHGLMAVALIGYMLILLDKHGFLYFFSQHFETNIWVKSLYGVVVCTNHWAWMLALIGYSASHLTSPNPQLRYATSAVLPWYILHQTFIIVCAYWLKPFEISPGIESMFIIALTALGCLLGYEVIKRNKVLYVLFGVAKQDKTCIPKAKYQTVS</sequence>
<dbReference type="AlphaFoldDB" id="A0A167CPU8"/>